<organism evidence="2 3">
    <name type="scientific">Amniculicola lignicola CBS 123094</name>
    <dbReference type="NCBI Taxonomy" id="1392246"/>
    <lineage>
        <taxon>Eukaryota</taxon>
        <taxon>Fungi</taxon>
        <taxon>Dikarya</taxon>
        <taxon>Ascomycota</taxon>
        <taxon>Pezizomycotina</taxon>
        <taxon>Dothideomycetes</taxon>
        <taxon>Pleosporomycetidae</taxon>
        <taxon>Pleosporales</taxon>
        <taxon>Amniculicolaceae</taxon>
        <taxon>Amniculicola</taxon>
    </lineage>
</organism>
<reference evidence="2" key="1">
    <citation type="journal article" date="2020" name="Stud. Mycol.">
        <title>101 Dothideomycetes genomes: a test case for predicting lifestyles and emergence of pathogens.</title>
        <authorList>
            <person name="Haridas S."/>
            <person name="Albert R."/>
            <person name="Binder M."/>
            <person name="Bloem J."/>
            <person name="Labutti K."/>
            <person name="Salamov A."/>
            <person name="Andreopoulos B."/>
            <person name="Baker S."/>
            <person name="Barry K."/>
            <person name="Bills G."/>
            <person name="Bluhm B."/>
            <person name="Cannon C."/>
            <person name="Castanera R."/>
            <person name="Culley D."/>
            <person name="Daum C."/>
            <person name="Ezra D."/>
            <person name="Gonzalez J."/>
            <person name="Henrissat B."/>
            <person name="Kuo A."/>
            <person name="Liang C."/>
            <person name="Lipzen A."/>
            <person name="Lutzoni F."/>
            <person name="Magnuson J."/>
            <person name="Mondo S."/>
            <person name="Nolan M."/>
            <person name="Ohm R."/>
            <person name="Pangilinan J."/>
            <person name="Park H.-J."/>
            <person name="Ramirez L."/>
            <person name="Alfaro M."/>
            <person name="Sun H."/>
            <person name="Tritt A."/>
            <person name="Yoshinaga Y."/>
            <person name="Zwiers L.-H."/>
            <person name="Turgeon B."/>
            <person name="Goodwin S."/>
            <person name="Spatafora J."/>
            <person name="Crous P."/>
            <person name="Grigoriev I."/>
        </authorList>
    </citation>
    <scope>NUCLEOTIDE SEQUENCE</scope>
    <source>
        <strain evidence="2">CBS 123094</strain>
    </source>
</reference>
<accession>A0A6A5WWR4</accession>
<proteinExistence type="predicted"/>
<dbReference type="AlphaFoldDB" id="A0A6A5WWR4"/>
<dbReference type="EMBL" id="ML977560">
    <property type="protein sequence ID" value="KAF2006162.1"/>
    <property type="molecule type" value="Genomic_DNA"/>
</dbReference>
<protein>
    <submittedName>
        <fullName evidence="2">Uncharacterized protein</fullName>
    </submittedName>
</protein>
<sequence>MSRRKQASEVWKEYMLIVGEENQRRAEMDEWLALFDNMGNYWSAPEVLAAFEQYWTDEAYIAETNPARSTEIFREDYSDGLKQSGLLGGPKVDLDGFLRGPIHPIVSRDKFITNLPQMDLVYRVMRPALRLVSEALENHSVLTWFVIVAKKHADSDRSFPSHEAYRPDLASLDPEQKAREDLKCLAKHMRITFVDKKQTLNGAIGQRLMTLTGLFKHLRVDSPHRKFPSEACEAQIILLSLSHYWSQLCFTKNTVTESERFRMQLILARDILHEIGHAWYSYHHGLRRERCIFEWEKFGELGFSLEHHIFSCYLEPCLDDKGLIGGVNRFCMKPLQAQRMQDKLPIQIPIAVYVSTKWVYKWFQSSTWVGENMRKETTEDRPITAWPAAFHIQRFIDSQLKGVVYPRHLGPFLDCCCNVMPCRCNIDISEIQKSFKSIWDWYIGVWLEDSKQAWKAGRSKVMLYYIPKYTHLMPDWTFPAWMEDQTSADSVEEEAEGVPQAANVHEKDANE</sequence>
<evidence type="ECO:0000256" key="1">
    <source>
        <dbReference type="SAM" id="MobiDB-lite"/>
    </source>
</evidence>
<dbReference type="Proteomes" id="UP000799779">
    <property type="component" value="Unassembled WGS sequence"/>
</dbReference>
<evidence type="ECO:0000313" key="2">
    <source>
        <dbReference type="EMBL" id="KAF2006162.1"/>
    </source>
</evidence>
<keyword evidence="3" id="KW-1185">Reference proteome</keyword>
<gene>
    <name evidence="2" type="ORF">P154DRAFT_570233</name>
</gene>
<feature type="region of interest" description="Disordered" evidence="1">
    <location>
        <begin position="487"/>
        <end position="511"/>
    </location>
</feature>
<evidence type="ECO:0000313" key="3">
    <source>
        <dbReference type="Proteomes" id="UP000799779"/>
    </source>
</evidence>
<name>A0A6A5WWR4_9PLEO</name>